<evidence type="ECO:0000256" key="2">
    <source>
        <dbReference type="ARBA" id="ARBA00007651"/>
    </source>
</evidence>
<keyword evidence="4 8" id="KW-1003">Cell membrane</keyword>
<evidence type="ECO:0000313" key="11">
    <source>
        <dbReference type="Proteomes" id="UP000289340"/>
    </source>
</evidence>
<dbReference type="PANTHER" id="PTHR32021">
    <property type="entry name" value="CASP-LIKE PROTEIN 5B3"/>
    <property type="match status" value="1"/>
</dbReference>
<comment type="similarity">
    <text evidence="2 8">Belongs to the Casparian strip membrane proteins (CASP) family.</text>
</comment>
<feature type="transmembrane region" description="Helical" evidence="8">
    <location>
        <begin position="146"/>
        <end position="167"/>
    </location>
</feature>
<evidence type="ECO:0000256" key="6">
    <source>
        <dbReference type="ARBA" id="ARBA00022989"/>
    </source>
</evidence>
<feature type="domain" description="Casparian strip membrane protein" evidence="9">
    <location>
        <begin position="76"/>
        <end position="157"/>
    </location>
</feature>
<evidence type="ECO:0000259" key="9">
    <source>
        <dbReference type="Pfam" id="PF04535"/>
    </source>
</evidence>
<gene>
    <name evidence="10" type="ORF">D0Y65_003117</name>
</gene>
<evidence type="ECO:0000256" key="4">
    <source>
        <dbReference type="ARBA" id="ARBA00022475"/>
    </source>
</evidence>
<dbReference type="InterPro" id="IPR006702">
    <property type="entry name" value="CASP_dom"/>
</dbReference>
<dbReference type="GO" id="GO:0005886">
    <property type="term" value="C:plasma membrane"/>
    <property type="evidence" value="ECO:0007669"/>
    <property type="project" value="UniProtKB-SubCell"/>
</dbReference>
<comment type="caution">
    <text evidence="10">The sequence shown here is derived from an EMBL/GenBank/DDBJ whole genome shotgun (WGS) entry which is preliminary data.</text>
</comment>
<proteinExistence type="inferred from homology"/>
<dbReference type="Proteomes" id="UP000289340">
    <property type="component" value="Chromosome 2"/>
</dbReference>
<keyword evidence="11" id="KW-1185">Reference proteome</keyword>
<keyword evidence="7 8" id="KW-0472">Membrane</keyword>
<comment type="subcellular location">
    <subcellularLocation>
        <location evidence="1 8">Cell membrane</location>
        <topology evidence="1 8">Multi-pass membrane protein</topology>
    </subcellularLocation>
</comment>
<comment type="caution">
    <text evidence="8">Lacks conserved residue(s) required for the propagation of feature annotation.</text>
</comment>
<feature type="transmembrane region" description="Helical" evidence="8">
    <location>
        <begin position="20"/>
        <end position="48"/>
    </location>
</feature>
<organism evidence="10 11">
    <name type="scientific">Glycine soja</name>
    <name type="common">Wild soybean</name>
    <dbReference type="NCBI Taxonomy" id="3848"/>
    <lineage>
        <taxon>Eukaryota</taxon>
        <taxon>Viridiplantae</taxon>
        <taxon>Streptophyta</taxon>
        <taxon>Embryophyta</taxon>
        <taxon>Tracheophyta</taxon>
        <taxon>Spermatophyta</taxon>
        <taxon>Magnoliopsida</taxon>
        <taxon>eudicotyledons</taxon>
        <taxon>Gunneridae</taxon>
        <taxon>Pentapetalae</taxon>
        <taxon>rosids</taxon>
        <taxon>fabids</taxon>
        <taxon>Fabales</taxon>
        <taxon>Fabaceae</taxon>
        <taxon>Papilionoideae</taxon>
        <taxon>50 kb inversion clade</taxon>
        <taxon>NPAAA clade</taxon>
        <taxon>indigoferoid/millettioid clade</taxon>
        <taxon>Phaseoleae</taxon>
        <taxon>Glycine</taxon>
        <taxon>Glycine subgen. Soja</taxon>
    </lineage>
</organism>
<dbReference type="EMBL" id="QZWG01000002">
    <property type="protein sequence ID" value="RZC23648.1"/>
    <property type="molecule type" value="Genomic_DNA"/>
</dbReference>
<reference evidence="10 11" key="1">
    <citation type="submission" date="2018-09" db="EMBL/GenBank/DDBJ databases">
        <title>A high-quality reference genome of wild soybean provides a powerful tool to mine soybean genomes.</title>
        <authorList>
            <person name="Xie M."/>
            <person name="Chung C.Y.L."/>
            <person name="Li M.-W."/>
            <person name="Wong F.-L."/>
            <person name="Chan T.-F."/>
            <person name="Lam H.-M."/>
        </authorList>
    </citation>
    <scope>NUCLEOTIDE SEQUENCE [LARGE SCALE GENOMIC DNA]</scope>
    <source>
        <strain evidence="11">cv. W05</strain>
        <tissue evidence="10">Hypocotyl of etiolated seedlings</tissue>
    </source>
</reference>
<evidence type="ECO:0000256" key="1">
    <source>
        <dbReference type="ARBA" id="ARBA00004651"/>
    </source>
</evidence>
<evidence type="ECO:0000313" key="10">
    <source>
        <dbReference type="EMBL" id="RZC23648.1"/>
    </source>
</evidence>
<name>A0A445LK73_GLYSO</name>
<dbReference type="AlphaFoldDB" id="A0A445LK73"/>
<keyword evidence="6 8" id="KW-1133">Transmembrane helix</keyword>
<accession>A0A445LK73</accession>
<keyword evidence="5 8" id="KW-0812">Transmembrane</keyword>
<evidence type="ECO:0000256" key="7">
    <source>
        <dbReference type="ARBA" id="ARBA00023136"/>
    </source>
</evidence>
<sequence length="194" mass="22026">MPFVTLTQANIHITFSIHNFIVLPFFFFFSLNVIIIHFIVIIIITTTLKKVVELMLRACLGLNYYGRMEELPGAFGSSASLALRLGQTVFSTASLLFMCLDVDFYGYTAFCYLVTVMGLVIPWSITLLVVDAYSVFIKCLPLQRRLIMIVFLGDMFFYTPDFVISLISCSVFNSQCHRSPARCRSILLPAKVVW</sequence>
<evidence type="ECO:0000256" key="3">
    <source>
        <dbReference type="ARBA" id="ARBA00011489"/>
    </source>
</evidence>
<comment type="subunit">
    <text evidence="3 8">Homodimer and heterodimers.</text>
</comment>
<dbReference type="PANTHER" id="PTHR32021:SF30">
    <property type="entry name" value="CASP-LIKE PROTEIN 5C1"/>
    <property type="match status" value="1"/>
</dbReference>
<evidence type="ECO:0000256" key="5">
    <source>
        <dbReference type="ARBA" id="ARBA00022692"/>
    </source>
</evidence>
<evidence type="ECO:0000256" key="8">
    <source>
        <dbReference type="RuleBase" id="RU361233"/>
    </source>
</evidence>
<dbReference type="Pfam" id="PF04535">
    <property type="entry name" value="CASP_dom"/>
    <property type="match status" value="1"/>
</dbReference>
<feature type="transmembrane region" description="Helical" evidence="8">
    <location>
        <begin position="104"/>
        <end position="134"/>
    </location>
</feature>
<dbReference type="InterPro" id="IPR045009">
    <property type="entry name" value="CASPL-5"/>
</dbReference>
<protein>
    <recommendedName>
        <fullName evidence="8">CASP-like protein</fullName>
    </recommendedName>
</protein>